<dbReference type="PANTHER" id="PTHR43065:SF10">
    <property type="entry name" value="PEROXIDE STRESS-ACTIVATED HISTIDINE KINASE MAK3"/>
    <property type="match status" value="1"/>
</dbReference>
<keyword evidence="8" id="KW-0902">Two-component regulatory system</keyword>
<feature type="transmembrane region" description="Helical" evidence="11">
    <location>
        <begin position="97"/>
        <end position="118"/>
    </location>
</feature>
<sequence>MLTVQAVTKKGILYLFIQRLFSTYPSVHWICVGMVTALLCFLLFINQKWLERFPLYTYMSAVLGSILLLDLLTQTIPILTVYLIVLGYVLFRSSEEHPYVITFCFTVCYLSVSAFTVWNQFMLIELISHSLLFVWVAWMSGQVRAAYFELQKQKEKICYLIEQKNESNKRLRDFQKELEETYLRDPLTGLYNFHGFQQQVIRSLARNLLNQPFHVVCLDLTDFRQVNMREGIDVGDRILVRIAHALKKYMPATAKLARYDGDQFAIGLMGDSQVLRRILETVDCIMKEIQVEKGYLHYCLGTATYPQEAKTGGQLIRLAEERLTLKQRRIRNKEEEHRRHLEKLSALGQLAAGLAHEIRNPLTSIRGFVQISAAESEAVKKWESIILPEIDRINDLLKQFLNLSEVKPVQVTRFQLEQLMGDVLSLLEPKSLLMGHELKQVAPPYKMEIEADGEQLKQVMINLIQNGLEALTSKGVVEVSWARENDYAHISVKDTGDGIHPEHMTRIFDPFFTTKGDGTGMGLSICHRIITEHGGEIFVNSQPGLGTTFNIYLPLSQAGSGRMRTRALAADQQIQKDVAAADGSGVLPEPEERSAAIAADEAGSAEAEQAGEEAKESVSVPDRSEEGAGRETDGTGHQASAGSNCEADEVHADEQPKHEKTTDWKKYKKELMAGKGKVMEEELPLQDIFPRKKDRRSVEEKVAEIMARAEKRVEEKMKEEAVRQGSGQEQKVHMVVKQVPADPPESGEEADFYLYEETVFAPKPRRAVK</sequence>
<dbReference type="OrthoDB" id="9815750at2"/>
<evidence type="ECO:0000256" key="7">
    <source>
        <dbReference type="ARBA" id="ARBA00022840"/>
    </source>
</evidence>
<evidence type="ECO:0000259" key="12">
    <source>
        <dbReference type="PROSITE" id="PS50109"/>
    </source>
</evidence>
<dbReference type="InterPro" id="IPR000160">
    <property type="entry name" value="GGDEF_dom"/>
</dbReference>
<dbReference type="InterPro" id="IPR003661">
    <property type="entry name" value="HisK_dim/P_dom"/>
</dbReference>
<keyword evidence="15" id="KW-1185">Reference proteome</keyword>
<evidence type="ECO:0000256" key="3">
    <source>
        <dbReference type="ARBA" id="ARBA00022553"/>
    </source>
</evidence>
<dbReference type="Pfam" id="PF00512">
    <property type="entry name" value="HisKA"/>
    <property type="match status" value="1"/>
</dbReference>
<feature type="compositionally biased region" description="Basic and acidic residues" evidence="10">
    <location>
        <begin position="648"/>
        <end position="668"/>
    </location>
</feature>
<evidence type="ECO:0000313" key="15">
    <source>
        <dbReference type="Proteomes" id="UP000530514"/>
    </source>
</evidence>
<dbReference type="GO" id="GO:0005524">
    <property type="term" value="F:ATP binding"/>
    <property type="evidence" value="ECO:0007669"/>
    <property type="project" value="UniProtKB-KW"/>
</dbReference>
<dbReference type="PRINTS" id="PR00344">
    <property type="entry name" value="BCTRLSENSOR"/>
</dbReference>
<dbReference type="Pfam" id="PF00990">
    <property type="entry name" value="GGDEF"/>
    <property type="match status" value="1"/>
</dbReference>
<organism evidence="14 15">
    <name type="scientific">Thermoactinomyces daqus</name>
    <dbReference type="NCBI Taxonomy" id="1329516"/>
    <lineage>
        <taxon>Bacteria</taxon>
        <taxon>Bacillati</taxon>
        <taxon>Bacillota</taxon>
        <taxon>Bacilli</taxon>
        <taxon>Bacillales</taxon>
        <taxon>Thermoactinomycetaceae</taxon>
        <taxon>Thermoactinomyces</taxon>
    </lineage>
</organism>
<evidence type="ECO:0000256" key="4">
    <source>
        <dbReference type="ARBA" id="ARBA00022679"/>
    </source>
</evidence>
<keyword evidence="11" id="KW-0472">Membrane</keyword>
<dbReference type="SUPFAM" id="SSF55073">
    <property type="entry name" value="Nucleotide cyclase"/>
    <property type="match status" value="1"/>
</dbReference>
<evidence type="ECO:0000313" key="14">
    <source>
        <dbReference type="EMBL" id="MBA4541899.1"/>
    </source>
</evidence>
<dbReference type="GO" id="GO:0000155">
    <property type="term" value="F:phosphorelay sensor kinase activity"/>
    <property type="evidence" value="ECO:0007669"/>
    <property type="project" value="InterPro"/>
</dbReference>
<evidence type="ECO:0000256" key="6">
    <source>
        <dbReference type="ARBA" id="ARBA00022777"/>
    </source>
</evidence>
<dbReference type="SMART" id="SM00267">
    <property type="entry name" value="GGDEF"/>
    <property type="match status" value="1"/>
</dbReference>
<evidence type="ECO:0000259" key="13">
    <source>
        <dbReference type="PROSITE" id="PS50887"/>
    </source>
</evidence>
<accession>A0A7W1X8F2</accession>
<feature type="compositionally biased region" description="Low complexity" evidence="10">
    <location>
        <begin position="599"/>
        <end position="608"/>
    </location>
</feature>
<keyword evidence="3" id="KW-0597">Phosphoprotein</keyword>
<comment type="catalytic activity">
    <reaction evidence="1">
        <text>ATP + protein L-histidine = ADP + protein N-phospho-L-histidine.</text>
        <dbReference type="EC" id="2.7.13.3"/>
    </reaction>
</comment>
<evidence type="ECO:0000256" key="2">
    <source>
        <dbReference type="ARBA" id="ARBA00012438"/>
    </source>
</evidence>
<dbReference type="SUPFAM" id="SSF47384">
    <property type="entry name" value="Homodimeric domain of signal transducing histidine kinase"/>
    <property type="match status" value="1"/>
</dbReference>
<keyword evidence="7" id="KW-0067">ATP-binding</keyword>
<name>A0A7W1X8F2_9BACL</name>
<dbReference type="AlphaFoldDB" id="A0A7W1X8F2"/>
<keyword evidence="9" id="KW-0175">Coiled coil</keyword>
<dbReference type="InterPro" id="IPR004358">
    <property type="entry name" value="Sig_transdc_His_kin-like_C"/>
</dbReference>
<dbReference type="PROSITE" id="PS50887">
    <property type="entry name" value="GGDEF"/>
    <property type="match status" value="1"/>
</dbReference>
<dbReference type="InterPro" id="IPR029787">
    <property type="entry name" value="Nucleotide_cyclase"/>
</dbReference>
<proteinExistence type="predicted"/>
<dbReference type="SMART" id="SM00387">
    <property type="entry name" value="HATPase_c"/>
    <property type="match status" value="1"/>
</dbReference>
<feature type="compositionally biased region" description="Basic and acidic residues" evidence="10">
    <location>
        <begin position="612"/>
        <end position="634"/>
    </location>
</feature>
<dbReference type="InterPro" id="IPR036890">
    <property type="entry name" value="HATPase_C_sf"/>
</dbReference>
<feature type="domain" description="GGDEF" evidence="13">
    <location>
        <begin position="211"/>
        <end position="339"/>
    </location>
</feature>
<dbReference type="CDD" id="cd00082">
    <property type="entry name" value="HisKA"/>
    <property type="match status" value="1"/>
</dbReference>
<dbReference type="SUPFAM" id="SSF55874">
    <property type="entry name" value="ATPase domain of HSP90 chaperone/DNA topoisomerase II/histidine kinase"/>
    <property type="match status" value="1"/>
</dbReference>
<dbReference type="Gene3D" id="3.30.565.10">
    <property type="entry name" value="Histidine kinase-like ATPase, C-terminal domain"/>
    <property type="match status" value="1"/>
</dbReference>
<dbReference type="Pfam" id="PF02518">
    <property type="entry name" value="HATPase_c"/>
    <property type="match status" value="1"/>
</dbReference>
<dbReference type="Gene3D" id="3.30.70.270">
    <property type="match status" value="1"/>
</dbReference>
<dbReference type="RefSeq" id="WP_160173827.1">
    <property type="nucleotide sequence ID" value="NZ_JACEIP010000003.1"/>
</dbReference>
<evidence type="ECO:0000256" key="11">
    <source>
        <dbReference type="SAM" id="Phobius"/>
    </source>
</evidence>
<dbReference type="Proteomes" id="UP000530514">
    <property type="component" value="Unassembled WGS sequence"/>
</dbReference>
<dbReference type="Gene3D" id="1.10.287.130">
    <property type="match status" value="1"/>
</dbReference>
<gene>
    <name evidence="14" type="ORF">H1164_03150</name>
</gene>
<dbReference type="InterPro" id="IPR043128">
    <property type="entry name" value="Rev_trsase/Diguanyl_cyclase"/>
</dbReference>
<dbReference type="InterPro" id="IPR036097">
    <property type="entry name" value="HisK_dim/P_sf"/>
</dbReference>
<dbReference type="NCBIfam" id="TIGR00254">
    <property type="entry name" value="GGDEF"/>
    <property type="match status" value="1"/>
</dbReference>
<feature type="domain" description="Histidine kinase" evidence="12">
    <location>
        <begin position="353"/>
        <end position="557"/>
    </location>
</feature>
<feature type="coiled-coil region" evidence="9">
    <location>
        <begin position="316"/>
        <end position="343"/>
    </location>
</feature>
<dbReference type="InterPro" id="IPR003594">
    <property type="entry name" value="HATPase_dom"/>
</dbReference>
<keyword evidence="6" id="KW-0418">Kinase</keyword>
<keyword evidence="11" id="KW-0812">Transmembrane</keyword>
<dbReference type="PROSITE" id="PS50109">
    <property type="entry name" value="HIS_KIN"/>
    <property type="match status" value="1"/>
</dbReference>
<dbReference type="SMART" id="SM00388">
    <property type="entry name" value="HisKA"/>
    <property type="match status" value="1"/>
</dbReference>
<dbReference type="InterPro" id="IPR005467">
    <property type="entry name" value="His_kinase_dom"/>
</dbReference>
<keyword evidence="11" id="KW-1133">Transmembrane helix</keyword>
<keyword evidence="4" id="KW-0808">Transferase</keyword>
<evidence type="ECO:0000256" key="9">
    <source>
        <dbReference type="SAM" id="Coils"/>
    </source>
</evidence>
<feature type="transmembrane region" description="Helical" evidence="11">
    <location>
        <begin position="66"/>
        <end position="91"/>
    </location>
</feature>
<reference evidence="14 15" key="1">
    <citation type="submission" date="2020-07" db="EMBL/GenBank/DDBJ databases">
        <authorList>
            <person name="Feng H."/>
        </authorList>
    </citation>
    <scope>NUCLEOTIDE SEQUENCE [LARGE SCALE GENOMIC DNA]</scope>
    <source>
        <strain evidence="15">s-11</strain>
    </source>
</reference>
<feature type="region of interest" description="Disordered" evidence="10">
    <location>
        <begin position="714"/>
        <end position="734"/>
    </location>
</feature>
<evidence type="ECO:0000256" key="8">
    <source>
        <dbReference type="ARBA" id="ARBA00023012"/>
    </source>
</evidence>
<feature type="transmembrane region" description="Helical" evidence="11">
    <location>
        <begin position="26"/>
        <end position="45"/>
    </location>
</feature>
<evidence type="ECO:0000256" key="5">
    <source>
        <dbReference type="ARBA" id="ARBA00022741"/>
    </source>
</evidence>
<evidence type="ECO:0000256" key="10">
    <source>
        <dbReference type="SAM" id="MobiDB-lite"/>
    </source>
</evidence>
<dbReference type="EMBL" id="JACEIP010000003">
    <property type="protein sequence ID" value="MBA4541899.1"/>
    <property type="molecule type" value="Genomic_DNA"/>
</dbReference>
<dbReference type="EC" id="2.7.13.3" evidence="2"/>
<comment type="caution">
    <text evidence="14">The sequence shown here is derived from an EMBL/GenBank/DDBJ whole genome shotgun (WGS) entry which is preliminary data.</text>
</comment>
<protein>
    <recommendedName>
        <fullName evidence="2">histidine kinase</fullName>
        <ecNumber evidence="2">2.7.13.3</ecNumber>
    </recommendedName>
</protein>
<dbReference type="PANTHER" id="PTHR43065">
    <property type="entry name" value="SENSOR HISTIDINE KINASE"/>
    <property type="match status" value="1"/>
</dbReference>
<feature type="region of interest" description="Disordered" evidence="10">
    <location>
        <begin position="599"/>
        <end position="668"/>
    </location>
</feature>
<evidence type="ECO:0000256" key="1">
    <source>
        <dbReference type="ARBA" id="ARBA00000085"/>
    </source>
</evidence>
<dbReference type="CDD" id="cd01949">
    <property type="entry name" value="GGDEF"/>
    <property type="match status" value="1"/>
</dbReference>
<keyword evidence="5" id="KW-0547">Nucleotide-binding</keyword>